<sequence>MTPTPTQNQPQKPTQIKIPNHPHVPSQFTNLRFLTPKTKLNCNQMASSAAALSANSCSTHMRAHFFNNNRYKNQQKQNLTFFKIRASSDDQEDCNVEECAAEKEVGKVSMEWLAGEKTKVAGTFPPRRRDWSGYVEKDTAGQTNIYSIEPAIYVAESAISSGTSGTSADGSENTVALVAFLGLIAVAAASAILLQVGKNPPQIQTLDYSGPSLSYYISKFKPSEIVQISPEPESSAPQVDSGAPETAVDSTETTTSAEQPESGADQVSEVVVESG</sequence>
<gene>
    <name evidence="1" type="ORF">L1987_60575</name>
</gene>
<reference evidence="2" key="1">
    <citation type="journal article" date="2022" name="Mol. Ecol. Resour.">
        <title>The genomes of chicory, endive, great burdock and yacon provide insights into Asteraceae palaeo-polyploidization history and plant inulin production.</title>
        <authorList>
            <person name="Fan W."/>
            <person name="Wang S."/>
            <person name="Wang H."/>
            <person name="Wang A."/>
            <person name="Jiang F."/>
            <person name="Liu H."/>
            <person name="Zhao H."/>
            <person name="Xu D."/>
            <person name="Zhang Y."/>
        </authorList>
    </citation>
    <scope>NUCLEOTIDE SEQUENCE [LARGE SCALE GENOMIC DNA]</scope>
    <source>
        <strain evidence="2">cv. Yunnan</strain>
    </source>
</reference>
<protein>
    <submittedName>
        <fullName evidence="1">Uncharacterized protein</fullName>
    </submittedName>
</protein>
<dbReference type="Proteomes" id="UP001056120">
    <property type="component" value="Linkage Group LG20"/>
</dbReference>
<proteinExistence type="predicted"/>
<name>A0ACB9D8K3_9ASTR</name>
<comment type="caution">
    <text evidence="1">The sequence shown here is derived from an EMBL/GenBank/DDBJ whole genome shotgun (WGS) entry which is preliminary data.</text>
</comment>
<accession>A0ACB9D8K3</accession>
<evidence type="ECO:0000313" key="2">
    <source>
        <dbReference type="Proteomes" id="UP001056120"/>
    </source>
</evidence>
<organism evidence="1 2">
    <name type="scientific">Smallanthus sonchifolius</name>
    <dbReference type="NCBI Taxonomy" id="185202"/>
    <lineage>
        <taxon>Eukaryota</taxon>
        <taxon>Viridiplantae</taxon>
        <taxon>Streptophyta</taxon>
        <taxon>Embryophyta</taxon>
        <taxon>Tracheophyta</taxon>
        <taxon>Spermatophyta</taxon>
        <taxon>Magnoliopsida</taxon>
        <taxon>eudicotyledons</taxon>
        <taxon>Gunneridae</taxon>
        <taxon>Pentapetalae</taxon>
        <taxon>asterids</taxon>
        <taxon>campanulids</taxon>
        <taxon>Asterales</taxon>
        <taxon>Asteraceae</taxon>
        <taxon>Asteroideae</taxon>
        <taxon>Heliantheae alliance</taxon>
        <taxon>Millerieae</taxon>
        <taxon>Smallanthus</taxon>
    </lineage>
</organism>
<keyword evidence="2" id="KW-1185">Reference proteome</keyword>
<reference evidence="1 2" key="2">
    <citation type="journal article" date="2022" name="Mol. Ecol. Resour.">
        <title>The genomes of chicory, endive, great burdock and yacon provide insights into Asteraceae paleo-polyploidization history and plant inulin production.</title>
        <authorList>
            <person name="Fan W."/>
            <person name="Wang S."/>
            <person name="Wang H."/>
            <person name="Wang A."/>
            <person name="Jiang F."/>
            <person name="Liu H."/>
            <person name="Zhao H."/>
            <person name="Xu D."/>
            <person name="Zhang Y."/>
        </authorList>
    </citation>
    <scope>NUCLEOTIDE SEQUENCE [LARGE SCALE GENOMIC DNA]</scope>
    <source>
        <strain evidence="2">cv. Yunnan</strain>
        <tissue evidence="1">Leaves</tissue>
    </source>
</reference>
<dbReference type="EMBL" id="CM042037">
    <property type="protein sequence ID" value="KAI3742877.1"/>
    <property type="molecule type" value="Genomic_DNA"/>
</dbReference>
<evidence type="ECO:0000313" key="1">
    <source>
        <dbReference type="EMBL" id="KAI3742877.1"/>
    </source>
</evidence>